<feature type="chain" id="PRO_5018661462" evidence="12">
    <location>
        <begin position="24"/>
        <end position="2372"/>
    </location>
</feature>
<dbReference type="InterPro" id="IPR032675">
    <property type="entry name" value="LRR_dom_sf"/>
</dbReference>
<reference evidence="14" key="1">
    <citation type="submission" date="2025-08" db="UniProtKB">
        <authorList>
            <consortium name="Ensembl"/>
        </authorList>
    </citation>
    <scope>IDENTIFICATION</scope>
</reference>
<evidence type="ECO:0000256" key="7">
    <source>
        <dbReference type="ARBA" id="ARBA00023136"/>
    </source>
</evidence>
<feature type="compositionally biased region" description="Low complexity" evidence="11">
    <location>
        <begin position="823"/>
        <end position="836"/>
    </location>
</feature>
<evidence type="ECO:0000256" key="11">
    <source>
        <dbReference type="SAM" id="MobiDB-lite"/>
    </source>
</evidence>
<dbReference type="InterPro" id="IPR003599">
    <property type="entry name" value="Ig_sub"/>
</dbReference>
<dbReference type="InterPro" id="IPR013783">
    <property type="entry name" value="Ig-like_fold"/>
</dbReference>
<feature type="compositionally biased region" description="Acidic residues" evidence="11">
    <location>
        <begin position="688"/>
        <end position="697"/>
    </location>
</feature>
<evidence type="ECO:0000256" key="2">
    <source>
        <dbReference type="ARBA" id="ARBA00022614"/>
    </source>
</evidence>
<feature type="region of interest" description="Disordered" evidence="11">
    <location>
        <begin position="1291"/>
        <end position="1405"/>
    </location>
</feature>
<feature type="region of interest" description="Disordered" evidence="11">
    <location>
        <begin position="1048"/>
        <end position="1070"/>
    </location>
</feature>
<evidence type="ECO:0000256" key="4">
    <source>
        <dbReference type="ARBA" id="ARBA00022729"/>
    </source>
</evidence>
<dbReference type="FunFam" id="2.60.40.10:FF:001377">
    <property type="entry name" value="Matrix remodeling associated 5"/>
    <property type="match status" value="1"/>
</dbReference>
<dbReference type="SMART" id="SM00369">
    <property type="entry name" value="LRR_TYP"/>
    <property type="match status" value="6"/>
</dbReference>
<evidence type="ECO:0000256" key="3">
    <source>
        <dbReference type="ARBA" id="ARBA00022692"/>
    </source>
</evidence>
<feature type="signal peptide" evidence="12">
    <location>
        <begin position="1"/>
        <end position="23"/>
    </location>
</feature>
<evidence type="ECO:0000313" key="15">
    <source>
        <dbReference type="Proteomes" id="UP000261640"/>
    </source>
</evidence>
<dbReference type="SMART" id="SM00082">
    <property type="entry name" value="LRRCT"/>
    <property type="match status" value="1"/>
</dbReference>
<evidence type="ECO:0000256" key="1">
    <source>
        <dbReference type="ARBA" id="ARBA00004167"/>
    </source>
</evidence>
<dbReference type="SMART" id="SM00409">
    <property type="entry name" value="IG"/>
    <property type="match status" value="11"/>
</dbReference>
<feature type="domain" description="Ig-like" evidence="13">
    <location>
        <begin position="1707"/>
        <end position="1798"/>
    </location>
</feature>
<dbReference type="Pfam" id="PF13927">
    <property type="entry name" value="Ig_3"/>
    <property type="match status" value="5"/>
</dbReference>
<dbReference type="InterPro" id="IPR003591">
    <property type="entry name" value="Leu-rich_rpt_typical-subtyp"/>
</dbReference>
<keyword evidence="2" id="KW-0433">Leucine-rich repeat</keyword>
<sequence length="2372" mass="257973">MHQSVCALAALLAVLVLTPRAQSCPRSCNCYQASEVHCTFRSLLAIPPGLPAHTRRINLGFNSISRIHNNSLAGLKKVELLMLHSNDLHHLPDAVFRDMKSLQILKLSYNKMSEISSSMTFSGLTSLLRLYLDHNLLQYIHPRAFLQLPGLRLLRLQGNRLHQLHPHTLCTLSLLNTYCFSTLRHLDLSNNSLTTLPKDILVKAPLLETLVLQANPWSCDCRMNWFLRWSLAHPGLMKCPGGPQCPTCASPSSLQNQGLFDQTDLLCTSPVISHPGREPPLEAELNEIQSSETLREPLGTAFLGLSDQQGNSVDLSCNITHSSESQDIVPPTDLSSSSSIPLALSLSLECLVERHSYEKLWRILAYYSETAVRLEREIMLSKAPALAYRYMQTAETNEYYHTGVKASVKARPQWLLQPMISIQLNRAQSNEHKLHLIYSTRVSAHPDPPSYHSVSSPASHPWVLILTNHTTTVLAAVTGSKVELSCSILSSGNPKVQWILPDGSKLISPSSSPNNRLQASASGLLLQKVQLSDAGLYYCVAQAGRDVDILPIRLAVEESSVPPSGEQLGPPIIATDGEPVSLSCKASGSPAPHMSWVLPDGNIIWQGLVISDGLTIHSNGSLFLPNPSLREAGHYRCIALNKYGSDSLSMQLELKPQHLPPLKPFPRRPQSAAGRSTKIRAPLPLEEGSGDEEEEEQTILSGKRKHLRPLQPTPDRRFPVGKPRRRGPVREGQLRRGGGPLFSTDQRRNHFNNRHRATTNKQRIDPQKWADLLAKIRLKTAHTNSNNQPITAGKPTAEPVVRTKDRGTAGHKGADDLDRGRAEGAAVEAETEGSSVDDTVLQEEGLQPIHPVLTETQTHTESKTGTELETAMEKLTEVQTHMEDKIHIQTQNPGSQLDTVTNPETQKEPFTAKPVTGTNEIVPELVEGDEQEPNSNSSRTRSHVSQQGLLPNLVPNLRPQSPWNSRRRIGQRRRITHRPRVRPLIPPRPLPDPKHEPQTVTPGHTTDQMNMLLLTSTTTYPAILLTRNEQIKTAGNGVTWNPLSSPLSNSLGVPSSESASPSLTPSSSSFTSLSLLHTKTHIDTMTHTTDIPDSAVSTLFNILTPAPTWSQAHVTDTHARTHAESIQTHTKPHIALGKHVDTPPSKHSEELERNLSGVPYGSPSTTLFSSHSSIVSSTFPNAATTTSVKTITTPSPILKSTHFTATAGTTISTSTITTSEDTLHPTTTITPITINPITFANSIPTTSTHRSTTTAPTFATPTAPTTTTVPSTKLSTTVFSTITNTSTKSSFKAIPTESNPTTTTTVTTTTPASSTRMTTSAKTFPATTRTVTTITPTPATTMTSTSTTASSKERPIISQVNHQEKPASGDTNQSRPPPDWKNPGANLIPDSHSSRPHSPLLPAVPRVSSIQAPVVRSRPRIADPHIRTVSFPAGSTARLACEAQGEPKPLITWTKVATGAVMSIHSRAQRFEVLPNGTLVIQNVQLQDRGTYICSAHSYLGRDRLLTTLEVWTRPPRMQLVSYREATIHQGGELLLECQADGVPIPQLSWVLPDRTVLTPAAPSTNRISMDTNGTLHMSVTLPSDRGVYRCVASNSAGAASASVRVHVSSLPPVIQQPREEHLLLSPGRSVYAHCSARGAPPPILRWRIPDGTVVRPSQFLHSNLFVLPNGTLHIRRVEPKNSGSYECTASNAVGGDKRTVTVDIEEGIVSSSPSITTVHYGGILKLHCSVTGNPSPIIIWRTPSRKLVDMHFSFDRRLKVHPNGTLSVQAVTEKDAGDYLCIARNKVSDDYRFLRVSVVTKPAKIEPKQPLHQMVSFGRPLKVDCLASGLPDPAVRWSLPDGTMVNSVLQGEDRGGRSRRLTVFDNGTLLVPAVGMGEEGEYTCYAENQGGQDTMKVKVKVMMTTPPTFPDDRSYHVVKVHQGATATIRCQATGDPAPTVMWFSPSHHVIPQKLGFGYYSERVAVLSDGTLEVRLAQKVDTGNYTCRASNSGGARSKVVGLEVEAPNHGPSGQVVERSWGTRNGLRSPPPRLAWLLPGNGVLPAPYYGSRLTVHRNGSLELRGVRLSDGGTLVCVVRGERGETRIQVELEVSDPQEDAKALQRTVQKSAGLIESPRSGPSLSPSTTRESLNSQVVLHPRIPLTPRPLQKSLSSPAAPHPLGPPPPSTGPVSKPAVSSRTAPLVSIINGETLRLPCTVPQIVGNIQGSLSWTIPSGKVLSLGESSDLERHRVQKDGTLIVQQASVFDRGTYTCRSSSYDSSSVSVVTVPVIVIAYPPRITKGPSPVTYTRPGVAVELPCLTIATPQATVTWETPDLTQLRVMGQARIYGNHYLSPQGSLVIQKPTSRDTGFYRCTAKNVIGVDTKVTYLHVI</sequence>
<keyword evidence="8" id="KW-1015">Disulfide bond</keyword>
<keyword evidence="7" id="KW-0472">Membrane</keyword>
<feature type="domain" description="Ig-like" evidence="13">
    <location>
        <begin position="1419"/>
        <end position="1507"/>
    </location>
</feature>
<dbReference type="InterPro" id="IPR036179">
    <property type="entry name" value="Ig-like_dom_sf"/>
</dbReference>
<proteinExistence type="predicted"/>
<dbReference type="InterPro" id="IPR050467">
    <property type="entry name" value="LRFN"/>
</dbReference>
<feature type="domain" description="Ig-like" evidence="13">
    <location>
        <begin position="1516"/>
        <end position="1607"/>
    </location>
</feature>
<keyword evidence="3" id="KW-0812">Transmembrane</keyword>
<name>A0A3Q3MNR1_9TELE</name>
<keyword evidence="5" id="KW-0677">Repeat</keyword>
<dbReference type="Gene3D" id="3.80.10.10">
    <property type="entry name" value="Ribonuclease Inhibitor"/>
    <property type="match status" value="2"/>
</dbReference>
<evidence type="ECO:0000256" key="6">
    <source>
        <dbReference type="ARBA" id="ARBA00022989"/>
    </source>
</evidence>
<dbReference type="Pfam" id="PF07679">
    <property type="entry name" value="I-set"/>
    <property type="match status" value="4"/>
</dbReference>
<dbReference type="InParanoid" id="A0A3Q3MNR1"/>
<feature type="domain" description="Ig-like" evidence="13">
    <location>
        <begin position="2024"/>
        <end position="2093"/>
    </location>
</feature>
<dbReference type="SMART" id="SM00408">
    <property type="entry name" value="IGc2"/>
    <property type="match status" value="11"/>
</dbReference>
<dbReference type="SUPFAM" id="SSF52058">
    <property type="entry name" value="L domain-like"/>
    <property type="match status" value="1"/>
</dbReference>
<evidence type="ECO:0000256" key="5">
    <source>
        <dbReference type="ARBA" id="ARBA00022737"/>
    </source>
</evidence>
<feature type="region of interest" description="Disordered" evidence="11">
    <location>
        <begin position="1127"/>
        <end position="1149"/>
    </location>
</feature>
<evidence type="ECO:0000256" key="12">
    <source>
        <dbReference type="SAM" id="SignalP"/>
    </source>
</evidence>
<feature type="domain" description="Ig-like" evidence="13">
    <location>
        <begin position="1908"/>
        <end position="2001"/>
    </location>
</feature>
<dbReference type="InterPro" id="IPR013106">
    <property type="entry name" value="Ig_V-set"/>
</dbReference>
<evidence type="ECO:0000256" key="10">
    <source>
        <dbReference type="ARBA" id="ARBA00023319"/>
    </source>
</evidence>
<feature type="domain" description="Ig-like" evidence="13">
    <location>
        <begin position="1612"/>
        <end position="1704"/>
    </location>
</feature>
<dbReference type="FunFam" id="2.60.40.10:FF:000076">
    <property type="entry name" value="Leucine-rich repeat and Ig domain-containing 4"/>
    <property type="match status" value="2"/>
</dbReference>
<feature type="compositionally biased region" description="Basic and acidic residues" evidence="11">
    <location>
        <begin position="801"/>
        <end position="822"/>
    </location>
</feature>
<feature type="compositionally biased region" description="Polar residues" evidence="11">
    <location>
        <begin position="891"/>
        <end position="904"/>
    </location>
</feature>
<dbReference type="InterPro" id="IPR007110">
    <property type="entry name" value="Ig-like_dom"/>
</dbReference>
<dbReference type="Gene3D" id="2.60.40.10">
    <property type="entry name" value="Immunoglobulins"/>
    <property type="match status" value="11"/>
</dbReference>
<feature type="domain" description="Ig-like" evidence="13">
    <location>
        <begin position="2277"/>
        <end position="2367"/>
    </location>
</feature>
<dbReference type="PROSITE" id="PS51450">
    <property type="entry name" value="LRR"/>
    <property type="match status" value="1"/>
</dbReference>
<keyword evidence="15" id="KW-1185">Reference proteome</keyword>
<dbReference type="PANTHER" id="PTHR45842">
    <property type="entry name" value="SYNAPTIC ADHESION-LIKE MOLECULE SALM"/>
    <property type="match status" value="1"/>
</dbReference>
<feature type="domain" description="Ig-like" evidence="13">
    <location>
        <begin position="2174"/>
        <end position="2264"/>
    </location>
</feature>
<feature type="compositionally biased region" description="Basic residues" evidence="11">
    <location>
        <begin position="965"/>
        <end position="981"/>
    </location>
</feature>
<feature type="compositionally biased region" description="Pro residues" evidence="11">
    <location>
        <begin position="2157"/>
        <end position="2168"/>
    </location>
</feature>
<dbReference type="InterPro" id="IPR000372">
    <property type="entry name" value="LRRNT"/>
</dbReference>
<feature type="compositionally biased region" description="Basic residues" evidence="11">
    <location>
        <begin position="749"/>
        <end position="758"/>
    </location>
</feature>
<dbReference type="CDD" id="cd00096">
    <property type="entry name" value="Ig"/>
    <property type="match status" value="6"/>
</dbReference>
<dbReference type="InterPro" id="IPR000483">
    <property type="entry name" value="Cys-rich_flank_reg_C"/>
</dbReference>
<evidence type="ECO:0000259" key="13">
    <source>
        <dbReference type="PROSITE" id="PS50835"/>
    </source>
</evidence>
<dbReference type="Proteomes" id="UP000261640">
    <property type="component" value="Unplaced"/>
</dbReference>
<reference evidence="14" key="2">
    <citation type="submission" date="2025-09" db="UniProtKB">
        <authorList>
            <consortium name="Ensembl"/>
        </authorList>
    </citation>
    <scope>IDENTIFICATION</scope>
</reference>
<feature type="domain" description="Ig-like" evidence="13">
    <location>
        <begin position="563"/>
        <end position="655"/>
    </location>
</feature>
<dbReference type="Ensembl" id="ENSMAMT00000029944.2">
    <property type="protein sequence ID" value="ENSMAMP00000029193.1"/>
    <property type="gene ID" value="ENSMAMG00000019648.2"/>
</dbReference>
<dbReference type="FunFam" id="2.60.40.10:FF:000032">
    <property type="entry name" value="palladin isoform X1"/>
    <property type="match status" value="1"/>
</dbReference>
<feature type="compositionally biased region" description="Polar residues" evidence="11">
    <location>
        <begin position="933"/>
        <end position="949"/>
    </location>
</feature>
<dbReference type="InterPro" id="IPR013098">
    <property type="entry name" value="Ig_I-set"/>
</dbReference>
<dbReference type="InterPro" id="IPR003598">
    <property type="entry name" value="Ig_sub2"/>
</dbReference>
<evidence type="ECO:0000256" key="9">
    <source>
        <dbReference type="ARBA" id="ARBA00023180"/>
    </source>
</evidence>
<keyword evidence="10" id="KW-0393">Immunoglobulin domain</keyword>
<feature type="region of interest" description="Disordered" evidence="11">
    <location>
        <begin position="891"/>
        <end position="1005"/>
    </location>
</feature>
<dbReference type="SMART" id="SM00406">
    <property type="entry name" value="IGv"/>
    <property type="match status" value="3"/>
</dbReference>
<evidence type="ECO:0000256" key="8">
    <source>
        <dbReference type="ARBA" id="ARBA00023157"/>
    </source>
</evidence>
<feature type="compositionally biased region" description="Low complexity" evidence="11">
    <location>
        <begin position="1295"/>
        <end position="1350"/>
    </location>
</feature>
<dbReference type="PANTHER" id="PTHR45842:SF4">
    <property type="entry name" value="MATRIX-REMODELING-ASSOCIATED PROTEIN 5"/>
    <property type="match status" value="1"/>
</dbReference>
<evidence type="ECO:0000313" key="14">
    <source>
        <dbReference type="Ensembl" id="ENSMAMP00000029193.1"/>
    </source>
</evidence>
<feature type="region of interest" description="Disordered" evidence="11">
    <location>
        <begin position="657"/>
        <end position="762"/>
    </location>
</feature>
<keyword evidence="9" id="KW-0325">Glycoprotein</keyword>
<comment type="subcellular location">
    <subcellularLocation>
        <location evidence="1">Membrane</location>
        <topology evidence="1">Single-pass membrane protein</topology>
    </subcellularLocation>
</comment>
<feature type="compositionally biased region" description="Polar residues" evidence="11">
    <location>
        <begin position="2118"/>
        <end position="2135"/>
    </location>
</feature>
<keyword evidence="4 12" id="KW-0732">Signal</keyword>
<accession>A0A3Q3MNR1</accession>
<feature type="compositionally biased region" description="Basic and acidic residues" evidence="11">
    <location>
        <begin position="1138"/>
        <end position="1149"/>
    </location>
</feature>
<dbReference type="PROSITE" id="PS50835">
    <property type="entry name" value="IG_LIKE"/>
    <property type="match status" value="11"/>
</dbReference>
<feature type="region of interest" description="Disordered" evidence="11">
    <location>
        <begin position="1245"/>
        <end position="1270"/>
    </location>
</feature>
<protein>
    <submittedName>
        <fullName evidence="14">Matrix-remodelling associated 5b</fullName>
    </submittedName>
</protein>
<keyword evidence="6" id="KW-1133">Transmembrane helix</keyword>
<dbReference type="SUPFAM" id="SSF48726">
    <property type="entry name" value="Immunoglobulin"/>
    <property type="match status" value="11"/>
</dbReference>
<feature type="region of interest" description="Disordered" evidence="11">
    <location>
        <begin position="2108"/>
        <end position="2176"/>
    </location>
</feature>
<organism evidence="14 15">
    <name type="scientific">Mastacembelus armatus</name>
    <name type="common">zig-zag eel</name>
    <dbReference type="NCBI Taxonomy" id="205130"/>
    <lineage>
        <taxon>Eukaryota</taxon>
        <taxon>Metazoa</taxon>
        <taxon>Chordata</taxon>
        <taxon>Craniata</taxon>
        <taxon>Vertebrata</taxon>
        <taxon>Euteleostomi</taxon>
        <taxon>Actinopterygii</taxon>
        <taxon>Neopterygii</taxon>
        <taxon>Teleostei</taxon>
        <taxon>Neoteleostei</taxon>
        <taxon>Acanthomorphata</taxon>
        <taxon>Anabantaria</taxon>
        <taxon>Synbranchiformes</taxon>
        <taxon>Mastacembelidae</taxon>
        <taxon>Mastacembelus</taxon>
    </lineage>
</organism>
<dbReference type="SMART" id="SM00013">
    <property type="entry name" value="LRRNT"/>
    <property type="match status" value="1"/>
</dbReference>
<feature type="domain" description="Ig-like" evidence="13">
    <location>
        <begin position="1803"/>
        <end position="1901"/>
    </location>
</feature>
<feature type="domain" description="Ig-like" evidence="13">
    <location>
        <begin position="461"/>
        <end position="555"/>
    </location>
</feature>
<dbReference type="InterPro" id="IPR001611">
    <property type="entry name" value="Leu-rich_rpt"/>
</dbReference>
<dbReference type="Pfam" id="PF13855">
    <property type="entry name" value="LRR_8"/>
    <property type="match status" value="2"/>
</dbReference>
<dbReference type="GeneTree" id="ENSGT00940000159942"/>
<dbReference type="GO" id="GO:0016020">
    <property type="term" value="C:membrane"/>
    <property type="evidence" value="ECO:0007669"/>
    <property type="project" value="UniProtKB-SubCell"/>
</dbReference>
<feature type="region of interest" description="Disordered" evidence="11">
    <location>
        <begin position="784"/>
        <end position="836"/>
    </location>
</feature>